<organism evidence="10 11">
    <name type="scientific">Vineibacter terrae</name>
    <dbReference type="NCBI Taxonomy" id="2586908"/>
    <lineage>
        <taxon>Bacteria</taxon>
        <taxon>Pseudomonadati</taxon>
        <taxon>Pseudomonadota</taxon>
        <taxon>Alphaproteobacteria</taxon>
        <taxon>Hyphomicrobiales</taxon>
        <taxon>Vineibacter</taxon>
    </lineage>
</organism>
<keyword evidence="11" id="KW-1185">Reference proteome</keyword>
<dbReference type="EMBL" id="VDUZ01000012">
    <property type="protein sequence ID" value="TXL75947.1"/>
    <property type="molecule type" value="Genomic_DNA"/>
</dbReference>
<keyword evidence="4" id="KW-0997">Cell inner membrane</keyword>
<comment type="subcellular location">
    <subcellularLocation>
        <location evidence="1">Cell inner membrane</location>
        <topology evidence="1">Multi-pass membrane protein</topology>
    </subcellularLocation>
    <subcellularLocation>
        <location evidence="8">Cell membrane</location>
        <topology evidence="8">Multi-pass membrane protein</topology>
    </subcellularLocation>
</comment>
<evidence type="ECO:0000256" key="8">
    <source>
        <dbReference type="RuleBase" id="RU363032"/>
    </source>
</evidence>
<dbReference type="GO" id="GO:0005886">
    <property type="term" value="C:plasma membrane"/>
    <property type="evidence" value="ECO:0007669"/>
    <property type="project" value="UniProtKB-SubCell"/>
</dbReference>
<sequence length="266" mass="28731">MTAANPSGRRGASTFVAWIGLLFLLLPIAVVVPVSFTPNRYLSLPVDGWSLRHYEAIVSEAAWRNSIGDSLLVGASATVIAVVLGTLCAVGCWRISSRLSEVMRFLMLAPIIVPSIVHALGFYQAWVQVGLIDTYAGLIIAHALKGLPYVVISVSASLANFDLRLEQAARNLGATVTQAMYRVVVPCIRPGILAGAVFAFITSWDELVVTMFITSRRVYTLPKKIWDGIQDNISPSVAAMATVLIVVTLIGIVAHLLTSRRRQDAT</sequence>
<evidence type="ECO:0000256" key="6">
    <source>
        <dbReference type="ARBA" id="ARBA00022989"/>
    </source>
</evidence>
<dbReference type="OrthoDB" id="7268769at2"/>
<evidence type="ECO:0000256" key="5">
    <source>
        <dbReference type="ARBA" id="ARBA00022692"/>
    </source>
</evidence>
<evidence type="ECO:0000313" key="11">
    <source>
        <dbReference type="Proteomes" id="UP000321638"/>
    </source>
</evidence>
<feature type="transmembrane region" description="Helical" evidence="8">
    <location>
        <begin position="135"/>
        <end position="158"/>
    </location>
</feature>
<dbReference type="SUPFAM" id="SSF161098">
    <property type="entry name" value="MetI-like"/>
    <property type="match status" value="1"/>
</dbReference>
<name>A0A5C8PN84_9HYPH</name>
<feature type="transmembrane region" description="Helical" evidence="8">
    <location>
        <begin position="237"/>
        <end position="257"/>
    </location>
</feature>
<dbReference type="PANTHER" id="PTHR43357">
    <property type="entry name" value="INNER MEMBRANE ABC TRANSPORTER PERMEASE PROTEIN YDCV"/>
    <property type="match status" value="1"/>
</dbReference>
<accession>A0A5C8PN84</accession>
<dbReference type="PROSITE" id="PS50928">
    <property type="entry name" value="ABC_TM1"/>
    <property type="match status" value="1"/>
</dbReference>
<keyword evidence="2 8" id="KW-0813">Transport</keyword>
<keyword evidence="3" id="KW-1003">Cell membrane</keyword>
<dbReference type="CDD" id="cd06261">
    <property type="entry name" value="TM_PBP2"/>
    <property type="match status" value="1"/>
</dbReference>
<evidence type="ECO:0000256" key="4">
    <source>
        <dbReference type="ARBA" id="ARBA00022519"/>
    </source>
</evidence>
<feature type="transmembrane region" description="Helical" evidence="8">
    <location>
        <begin position="71"/>
        <end position="93"/>
    </location>
</feature>
<evidence type="ECO:0000256" key="2">
    <source>
        <dbReference type="ARBA" id="ARBA00022448"/>
    </source>
</evidence>
<evidence type="ECO:0000313" key="10">
    <source>
        <dbReference type="EMBL" id="TXL75947.1"/>
    </source>
</evidence>
<dbReference type="Proteomes" id="UP000321638">
    <property type="component" value="Unassembled WGS sequence"/>
</dbReference>
<comment type="caution">
    <text evidence="10">The sequence shown here is derived from an EMBL/GenBank/DDBJ whole genome shotgun (WGS) entry which is preliminary data.</text>
</comment>
<feature type="transmembrane region" description="Helical" evidence="8">
    <location>
        <begin position="105"/>
        <end position="123"/>
    </location>
</feature>
<proteinExistence type="inferred from homology"/>
<dbReference type="InterPro" id="IPR000515">
    <property type="entry name" value="MetI-like"/>
</dbReference>
<comment type="similarity">
    <text evidence="8">Belongs to the binding-protein-dependent transport system permease family.</text>
</comment>
<evidence type="ECO:0000259" key="9">
    <source>
        <dbReference type="PROSITE" id="PS50928"/>
    </source>
</evidence>
<dbReference type="InterPro" id="IPR035906">
    <property type="entry name" value="MetI-like_sf"/>
</dbReference>
<dbReference type="Gene3D" id="1.10.3720.10">
    <property type="entry name" value="MetI-like"/>
    <property type="match status" value="1"/>
</dbReference>
<feature type="domain" description="ABC transmembrane type-1" evidence="9">
    <location>
        <begin position="67"/>
        <end position="258"/>
    </location>
</feature>
<protein>
    <submittedName>
        <fullName evidence="10">ABC transporter permease</fullName>
    </submittedName>
</protein>
<evidence type="ECO:0000256" key="3">
    <source>
        <dbReference type="ARBA" id="ARBA00022475"/>
    </source>
</evidence>
<dbReference type="RefSeq" id="WP_147847308.1">
    <property type="nucleotide sequence ID" value="NZ_VDUZ01000012.1"/>
</dbReference>
<gene>
    <name evidence="10" type="ORF">FHP25_12690</name>
</gene>
<feature type="transmembrane region" description="Helical" evidence="8">
    <location>
        <begin position="179"/>
        <end position="201"/>
    </location>
</feature>
<evidence type="ECO:0000256" key="7">
    <source>
        <dbReference type="ARBA" id="ARBA00023136"/>
    </source>
</evidence>
<feature type="transmembrane region" description="Helical" evidence="8">
    <location>
        <begin position="12"/>
        <end position="36"/>
    </location>
</feature>
<dbReference type="GO" id="GO:0055085">
    <property type="term" value="P:transmembrane transport"/>
    <property type="evidence" value="ECO:0007669"/>
    <property type="project" value="InterPro"/>
</dbReference>
<dbReference type="PANTHER" id="PTHR43357:SF4">
    <property type="entry name" value="INNER MEMBRANE ABC TRANSPORTER PERMEASE PROTEIN YDCV"/>
    <property type="match status" value="1"/>
</dbReference>
<keyword evidence="5 8" id="KW-0812">Transmembrane</keyword>
<evidence type="ECO:0000256" key="1">
    <source>
        <dbReference type="ARBA" id="ARBA00004429"/>
    </source>
</evidence>
<dbReference type="AlphaFoldDB" id="A0A5C8PN84"/>
<dbReference type="Pfam" id="PF00528">
    <property type="entry name" value="BPD_transp_1"/>
    <property type="match status" value="1"/>
</dbReference>
<keyword evidence="6 8" id="KW-1133">Transmembrane helix</keyword>
<keyword evidence="7 8" id="KW-0472">Membrane</keyword>
<reference evidence="10 11" key="1">
    <citation type="submission" date="2019-06" db="EMBL/GenBank/DDBJ databases">
        <title>New taxonomy in bacterial strain CC-CFT640, isolated from vineyard.</title>
        <authorList>
            <person name="Lin S.-Y."/>
            <person name="Tsai C.-F."/>
            <person name="Young C.-C."/>
        </authorList>
    </citation>
    <scope>NUCLEOTIDE SEQUENCE [LARGE SCALE GENOMIC DNA]</scope>
    <source>
        <strain evidence="10 11">CC-CFT640</strain>
    </source>
</reference>